<reference evidence="3 4" key="1">
    <citation type="submission" date="2020-03" db="EMBL/GenBank/DDBJ databases">
        <title>Alteromonas ponticola sp. nov., isolated from seawater.</title>
        <authorList>
            <person name="Yoon J.-H."/>
            <person name="Kim Y.-O."/>
        </authorList>
    </citation>
    <scope>NUCLEOTIDE SEQUENCE [LARGE SCALE GENOMIC DNA]</scope>
    <source>
        <strain evidence="3 4">MYP5</strain>
    </source>
</reference>
<dbReference type="Gene3D" id="3.40.50.720">
    <property type="entry name" value="NAD(P)-binding Rossmann-like Domain"/>
    <property type="match status" value="1"/>
</dbReference>
<dbReference type="InterPro" id="IPR036291">
    <property type="entry name" value="NAD(P)-bd_dom_sf"/>
</dbReference>
<evidence type="ECO:0000256" key="1">
    <source>
        <dbReference type="ARBA" id="ARBA00006484"/>
    </source>
</evidence>
<dbReference type="Proteomes" id="UP000709336">
    <property type="component" value="Unassembled WGS sequence"/>
</dbReference>
<organism evidence="3 4">
    <name type="scientific">Alteromonas ponticola</name>
    <dbReference type="NCBI Taxonomy" id="2720613"/>
    <lineage>
        <taxon>Bacteria</taxon>
        <taxon>Pseudomonadati</taxon>
        <taxon>Pseudomonadota</taxon>
        <taxon>Gammaproteobacteria</taxon>
        <taxon>Alteromonadales</taxon>
        <taxon>Alteromonadaceae</taxon>
        <taxon>Alteromonas/Salinimonas group</taxon>
        <taxon>Alteromonas</taxon>
    </lineage>
</organism>
<gene>
    <name evidence="3" type="ORF">HCJ96_01860</name>
</gene>
<dbReference type="EMBL" id="JAATNW010000001">
    <property type="protein sequence ID" value="NMH58769.1"/>
    <property type="molecule type" value="Genomic_DNA"/>
</dbReference>
<keyword evidence="2 3" id="KW-0560">Oxidoreductase</keyword>
<dbReference type="SUPFAM" id="SSF51735">
    <property type="entry name" value="NAD(P)-binding Rossmann-fold domains"/>
    <property type="match status" value="1"/>
</dbReference>
<dbReference type="RefSeq" id="WP_169209319.1">
    <property type="nucleotide sequence ID" value="NZ_JAATNW010000001.1"/>
</dbReference>
<name>A0ABX1QX04_9ALTE</name>
<dbReference type="EC" id="1.5.1.33" evidence="3"/>
<dbReference type="PANTHER" id="PTHR43639:SF1">
    <property type="entry name" value="SHORT-CHAIN DEHYDROGENASE_REDUCTASE FAMILY PROTEIN"/>
    <property type="match status" value="1"/>
</dbReference>
<proteinExistence type="inferred from homology"/>
<dbReference type="PRINTS" id="PR00081">
    <property type="entry name" value="GDHRDH"/>
</dbReference>
<comment type="similarity">
    <text evidence="1">Belongs to the short-chain dehydrogenases/reductases (SDR) family.</text>
</comment>
<dbReference type="PANTHER" id="PTHR43639">
    <property type="entry name" value="OXIDOREDUCTASE, SHORT-CHAIN DEHYDROGENASE/REDUCTASE FAMILY (AFU_ORTHOLOGUE AFUA_5G02870)"/>
    <property type="match status" value="1"/>
</dbReference>
<dbReference type="Pfam" id="PF13561">
    <property type="entry name" value="adh_short_C2"/>
    <property type="match status" value="1"/>
</dbReference>
<dbReference type="GO" id="GO:0047040">
    <property type="term" value="F:pteridine reductase activity"/>
    <property type="evidence" value="ECO:0007669"/>
    <property type="project" value="UniProtKB-EC"/>
</dbReference>
<dbReference type="PRINTS" id="PR00080">
    <property type="entry name" value="SDRFAMILY"/>
</dbReference>
<comment type="caution">
    <text evidence="3">The sequence shown here is derived from an EMBL/GenBank/DDBJ whole genome shotgun (WGS) entry which is preliminary data.</text>
</comment>
<sequence length="248" mass="26526">MTDSPVALITGAAKRIGKTMATSLHEAGYRVIVHYHASSDAAATLKTQLNAKRADSAEIMQADLCNVKEVESMATQALACFGKVDVLINNASAFYPTPLGEINQTVWDELIGSNVKGALFLAQALKATLQHQNGCIINLTDMHIDRPLPAYSVYCLAKSALSSLTRSLATELAPAVRVNAIAPGPILWPEREMSSDEKAQLINTVPLKRLGTPEAIANAMQFLIQADYITGQTLYVDGGRSVQSNATA</sequence>
<protein>
    <submittedName>
        <fullName evidence="3">Pteridine reductase</fullName>
        <ecNumber evidence="3">1.5.1.33</ecNumber>
    </submittedName>
</protein>
<keyword evidence="4" id="KW-1185">Reference proteome</keyword>
<dbReference type="NCBIfam" id="NF006598">
    <property type="entry name" value="PRK09135.1"/>
    <property type="match status" value="1"/>
</dbReference>
<accession>A0ABX1QX04</accession>
<evidence type="ECO:0000313" key="4">
    <source>
        <dbReference type="Proteomes" id="UP000709336"/>
    </source>
</evidence>
<evidence type="ECO:0000313" key="3">
    <source>
        <dbReference type="EMBL" id="NMH58769.1"/>
    </source>
</evidence>
<dbReference type="InterPro" id="IPR002347">
    <property type="entry name" value="SDR_fam"/>
</dbReference>
<evidence type="ECO:0000256" key="2">
    <source>
        <dbReference type="ARBA" id="ARBA00023002"/>
    </source>
</evidence>